<reference evidence="1" key="1">
    <citation type="submission" date="2019-04" db="EMBL/GenBank/DDBJ databases">
        <title>Friends and foes A comparative genomics study of 23 Aspergillus species from section Flavi.</title>
        <authorList>
            <consortium name="DOE Joint Genome Institute"/>
            <person name="Kjaerbolling I."/>
            <person name="Vesth T."/>
            <person name="Frisvad J.C."/>
            <person name="Nybo J.L."/>
            <person name="Theobald S."/>
            <person name="Kildgaard S."/>
            <person name="Isbrandt T."/>
            <person name="Kuo A."/>
            <person name="Sato A."/>
            <person name="Lyhne E.K."/>
            <person name="Kogle M.E."/>
            <person name="Wiebenga A."/>
            <person name="Kun R.S."/>
            <person name="Lubbers R.J."/>
            <person name="Makela M.R."/>
            <person name="Barry K."/>
            <person name="Chovatia M."/>
            <person name="Clum A."/>
            <person name="Daum C."/>
            <person name="Haridas S."/>
            <person name="He G."/>
            <person name="LaButti K."/>
            <person name="Lipzen A."/>
            <person name="Mondo S."/>
            <person name="Riley R."/>
            <person name="Salamov A."/>
            <person name="Simmons B.A."/>
            <person name="Magnuson J.K."/>
            <person name="Henrissat B."/>
            <person name="Mortensen U.H."/>
            <person name="Larsen T.O."/>
            <person name="Devries R.P."/>
            <person name="Grigoriev I.V."/>
            <person name="Machida M."/>
            <person name="Baker S.E."/>
            <person name="Andersen M.R."/>
        </authorList>
    </citation>
    <scope>NUCLEOTIDE SEQUENCE [LARGE SCALE GENOMIC DNA]</scope>
    <source>
        <strain evidence="1">CBS 121.62</strain>
    </source>
</reference>
<accession>A0A5N6GPI2</accession>
<proteinExistence type="predicted"/>
<name>A0A5N6GPI2_ASPFL</name>
<gene>
    <name evidence="1" type="ORF">BDV35DRAFT_364646</name>
</gene>
<organism evidence="1">
    <name type="scientific">Aspergillus flavus</name>
    <dbReference type="NCBI Taxonomy" id="5059"/>
    <lineage>
        <taxon>Eukaryota</taxon>
        <taxon>Fungi</taxon>
        <taxon>Dikarya</taxon>
        <taxon>Ascomycota</taxon>
        <taxon>Pezizomycotina</taxon>
        <taxon>Eurotiomycetes</taxon>
        <taxon>Eurotiomycetidae</taxon>
        <taxon>Eurotiales</taxon>
        <taxon>Aspergillaceae</taxon>
        <taxon>Aspergillus</taxon>
        <taxon>Aspergillus subgen. Circumdati</taxon>
    </lineage>
</organism>
<dbReference type="EMBL" id="ML734652">
    <property type="protein sequence ID" value="KAB8242970.1"/>
    <property type="molecule type" value="Genomic_DNA"/>
</dbReference>
<protein>
    <submittedName>
        <fullName evidence="1">Uncharacterized protein</fullName>
    </submittedName>
</protein>
<evidence type="ECO:0000313" key="1">
    <source>
        <dbReference type="EMBL" id="KAB8242970.1"/>
    </source>
</evidence>
<dbReference type="Proteomes" id="UP000325434">
    <property type="component" value="Unassembled WGS sequence"/>
</dbReference>
<sequence>MDLTAPLKSVSEILCHRILENKTTYFVAGVASAGEGEIRKTQLASCSKRDIPKREELCSSRLYWTIGGLFVTIGLRNSRLPVVYLLGAYQNNKTKSVFDLNICFWIDEDLIMQFFSYVYRAYSTSPGMYFG</sequence>
<dbReference type="AlphaFoldDB" id="A0A5N6GPI2"/>